<comment type="similarity">
    <text evidence="1">Belongs to the LysR transcriptional regulatory family.</text>
</comment>
<dbReference type="PANTHER" id="PTHR30346">
    <property type="entry name" value="TRANSCRIPTIONAL DUAL REGULATOR HCAR-RELATED"/>
    <property type="match status" value="1"/>
</dbReference>
<evidence type="ECO:0000256" key="3">
    <source>
        <dbReference type="ARBA" id="ARBA00023125"/>
    </source>
</evidence>
<dbReference type="PANTHER" id="PTHR30346:SF28">
    <property type="entry name" value="HTH-TYPE TRANSCRIPTIONAL REGULATOR CYNR"/>
    <property type="match status" value="1"/>
</dbReference>
<reference evidence="7 8" key="1">
    <citation type="submission" date="2012-01" db="EMBL/GenBank/DDBJ databases">
        <title>Improved High-Quality Draft sequence of Saccharomonospora xinjiangensis XJ-54.</title>
        <authorList>
            <consortium name="US DOE Joint Genome Institute"/>
            <person name="Lucas S."/>
            <person name="Han J."/>
            <person name="Lapidus A."/>
            <person name="Cheng J.-F."/>
            <person name="Goodwin L."/>
            <person name="Pitluck S."/>
            <person name="Peters L."/>
            <person name="Mikhailova N."/>
            <person name="Teshima H."/>
            <person name="Detter J.C."/>
            <person name="Han C."/>
            <person name="Tapia R."/>
            <person name="Land M."/>
            <person name="Hauser L."/>
            <person name="Kyrpides N."/>
            <person name="Ivanova N."/>
            <person name="Pagani I."/>
            <person name="Brambilla E.-M."/>
            <person name="Klenk H.-P."/>
            <person name="Woyke T."/>
        </authorList>
    </citation>
    <scope>NUCLEOTIDE SEQUENCE [LARGE SCALE GENOMIC DNA]</scope>
    <source>
        <strain evidence="7 8">XJ-54</strain>
    </source>
</reference>
<evidence type="ECO:0000313" key="8">
    <source>
        <dbReference type="Proteomes" id="UP000004691"/>
    </source>
</evidence>
<dbReference type="SUPFAM" id="SSF53850">
    <property type="entry name" value="Periplasmic binding protein-like II"/>
    <property type="match status" value="1"/>
</dbReference>
<feature type="region of interest" description="Disordered" evidence="5">
    <location>
        <begin position="302"/>
        <end position="343"/>
    </location>
</feature>
<name>I0V0F1_9PSEU</name>
<dbReference type="PROSITE" id="PS50931">
    <property type="entry name" value="HTH_LYSR"/>
    <property type="match status" value="1"/>
</dbReference>
<dbReference type="CDD" id="cd08434">
    <property type="entry name" value="PBP2_GltC_like"/>
    <property type="match status" value="1"/>
</dbReference>
<evidence type="ECO:0000259" key="6">
    <source>
        <dbReference type="PROSITE" id="PS50931"/>
    </source>
</evidence>
<sequence>MMDECDVTRLAAELAPAAALLREVKLTSNITKAAAELGIPQPTASRRLAALGDALGTPLTVPNGRGIRLTRAGLLLADAAEQAIGVLGQGVRRVREEIDPESGHVALGFLHLLGRSLVPGLLRDFRAGHPRTRFSLVQGSRQSIVDRLTSGDIDLALVAPLPAGPSLDSVVVTDQELFVAVPEDHPLAARPTVELSELSSEAFVMLEHGYGLRQITDDLCAEAGFTPTVAFEGQESDTVRGLVAAGLGVALLPAFEPHPPSGVVEIPLAPRVTREIGLVWPSDRPLPPAVAAFREFVRNRTSGDHSLPLGGDHSLPLGGAGRRTRSDSPQAAHSLPLNGRRRP</sequence>
<dbReference type="Pfam" id="PF03466">
    <property type="entry name" value="LysR_substrate"/>
    <property type="match status" value="1"/>
</dbReference>
<evidence type="ECO:0000256" key="5">
    <source>
        <dbReference type="SAM" id="MobiDB-lite"/>
    </source>
</evidence>
<keyword evidence="8" id="KW-1185">Reference proteome</keyword>
<dbReference type="AlphaFoldDB" id="I0V0F1"/>
<dbReference type="STRING" id="882086.SacxiDRAFT_1353"/>
<keyword evidence="4" id="KW-0804">Transcription</keyword>
<evidence type="ECO:0000313" key="7">
    <source>
        <dbReference type="EMBL" id="EID53604.1"/>
    </source>
</evidence>
<keyword evidence="3" id="KW-0238">DNA-binding</keyword>
<dbReference type="GO" id="GO:0003700">
    <property type="term" value="F:DNA-binding transcription factor activity"/>
    <property type="evidence" value="ECO:0007669"/>
    <property type="project" value="InterPro"/>
</dbReference>
<dbReference type="InterPro" id="IPR036388">
    <property type="entry name" value="WH-like_DNA-bd_sf"/>
</dbReference>
<dbReference type="InterPro" id="IPR000847">
    <property type="entry name" value="LysR_HTH_N"/>
</dbReference>
<dbReference type="EMBL" id="JH636049">
    <property type="protein sequence ID" value="EID53604.1"/>
    <property type="molecule type" value="Genomic_DNA"/>
</dbReference>
<dbReference type="Proteomes" id="UP000004691">
    <property type="component" value="Unassembled WGS sequence"/>
</dbReference>
<keyword evidence="2" id="KW-0805">Transcription regulation</keyword>
<feature type="domain" description="HTH lysR-type" evidence="6">
    <location>
        <begin position="29"/>
        <end position="70"/>
    </location>
</feature>
<dbReference type="SUPFAM" id="SSF46785">
    <property type="entry name" value="Winged helix' DNA-binding domain"/>
    <property type="match status" value="1"/>
</dbReference>
<dbReference type="GO" id="GO:0003677">
    <property type="term" value="F:DNA binding"/>
    <property type="evidence" value="ECO:0007669"/>
    <property type="project" value="UniProtKB-KW"/>
</dbReference>
<accession>I0V0F1</accession>
<dbReference type="HOGENOM" id="CLU_039613_6_0_11"/>
<dbReference type="eggNOG" id="COG0583">
    <property type="taxonomic scope" value="Bacteria"/>
</dbReference>
<gene>
    <name evidence="7" type="ORF">SacxiDRAFT_1353</name>
</gene>
<dbReference type="Gene3D" id="3.40.190.290">
    <property type="match status" value="1"/>
</dbReference>
<evidence type="ECO:0000256" key="1">
    <source>
        <dbReference type="ARBA" id="ARBA00009437"/>
    </source>
</evidence>
<evidence type="ECO:0000256" key="2">
    <source>
        <dbReference type="ARBA" id="ARBA00023015"/>
    </source>
</evidence>
<organism evidence="7 8">
    <name type="scientific">Saccharomonospora xinjiangensis XJ-54</name>
    <dbReference type="NCBI Taxonomy" id="882086"/>
    <lineage>
        <taxon>Bacteria</taxon>
        <taxon>Bacillati</taxon>
        <taxon>Actinomycetota</taxon>
        <taxon>Actinomycetes</taxon>
        <taxon>Pseudonocardiales</taxon>
        <taxon>Pseudonocardiaceae</taxon>
        <taxon>Saccharomonospora</taxon>
    </lineage>
</organism>
<proteinExistence type="inferred from homology"/>
<dbReference type="InterPro" id="IPR036390">
    <property type="entry name" value="WH_DNA-bd_sf"/>
</dbReference>
<dbReference type="Gene3D" id="1.10.10.10">
    <property type="entry name" value="Winged helix-like DNA-binding domain superfamily/Winged helix DNA-binding domain"/>
    <property type="match status" value="1"/>
</dbReference>
<dbReference type="GO" id="GO:0032993">
    <property type="term" value="C:protein-DNA complex"/>
    <property type="evidence" value="ECO:0007669"/>
    <property type="project" value="TreeGrafter"/>
</dbReference>
<evidence type="ECO:0000256" key="4">
    <source>
        <dbReference type="ARBA" id="ARBA00023163"/>
    </source>
</evidence>
<dbReference type="InterPro" id="IPR005119">
    <property type="entry name" value="LysR_subst-bd"/>
</dbReference>
<protein>
    <submittedName>
        <fullName evidence="7">Transcriptional regulator</fullName>
    </submittedName>
</protein>
<dbReference type="Pfam" id="PF00126">
    <property type="entry name" value="HTH_1"/>
    <property type="match status" value="1"/>
</dbReference>